<evidence type="ECO:0000256" key="1">
    <source>
        <dbReference type="SAM" id="Phobius"/>
    </source>
</evidence>
<keyword evidence="1" id="KW-0472">Membrane</keyword>
<dbReference type="RefSeq" id="WP_187010669.1">
    <property type="nucleotide sequence ID" value="NZ_JACRUI010000004.1"/>
</dbReference>
<proteinExistence type="predicted"/>
<name>A0ABR7J9G1_9FLAO</name>
<feature type="transmembrane region" description="Helical" evidence="1">
    <location>
        <begin position="243"/>
        <end position="260"/>
    </location>
</feature>
<feature type="transmembrane region" description="Helical" evidence="1">
    <location>
        <begin position="266"/>
        <end position="284"/>
    </location>
</feature>
<keyword evidence="1" id="KW-1133">Transmembrane helix</keyword>
<reference evidence="2 3" key="1">
    <citation type="submission" date="2020-08" db="EMBL/GenBank/DDBJ databases">
        <title>Description of novel Flavobacterium F-380 isolate.</title>
        <authorList>
            <person name="Saticioglu I.B."/>
            <person name="Duman M."/>
            <person name="Altun S."/>
        </authorList>
    </citation>
    <scope>NUCLEOTIDE SEQUENCE [LARGE SCALE GENOMIC DNA]</scope>
    <source>
        <strain evidence="2 3">F-380</strain>
    </source>
</reference>
<dbReference type="EMBL" id="JACRUJ010000004">
    <property type="protein sequence ID" value="MBC5842171.1"/>
    <property type="molecule type" value="Genomic_DNA"/>
</dbReference>
<sequence length="296" mass="34332">MKKIITNFLSENFRERLERIIIGIAIVSFLAHLLIIFLVHQDLIHLSSKLTKSPISAVYTPFSFILVYEVFLLVFYLPRSISSYIGKQYEIITLIVIRRIFKDIGYMELSGNWFQSENDLQFTYDLISAIILFFLIQQFYKKLEQQAKKETKSVIAEKTQLKITKFIQLKKTIATILIPVVLVLAIYSFANWIIVNQQNEWNDIANFKNINNIFFEDFFILLIIIDVILLLFSFFYSDSFHKIIRNSGFVISTILIKLSFSAHGIINNALIVGAVIFGFLILLIHNSYKSSTVEAN</sequence>
<keyword evidence="1" id="KW-0812">Transmembrane</keyword>
<gene>
    <name evidence="2" type="ORF">H8R23_12200</name>
</gene>
<feature type="transmembrane region" description="Helical" evidence="1">
    <location>
        <begin position="20"/>
        <end position="39"/>
    </location>
</feature>
<feature type="transmembrane region" description="Helical" evidence="1">
    <location>
        <begin position="59"/>
        <end position="77"/>
    </location>
</feature>
<protein>
    <submittedName>
        <fullName evidence="2">Uncharacterized protein</fullName>
    </submittedName>
</protein>
<organism evidence="2 3">
    <name type="scientific">Flavobacterium kayseriense</name>
    <dbReference type="NCBI Taxonomy" id="2764714"/>
    <lineage>
        <taxon>Bacteria</taxon>
        <taxon>Pseudomonadati</taxon>
        <taxon>Bacteroidota</taxon>
        <taxon>Flavobacteriia</taxon>
        <taxon>Flavobacteriales</taxon>
        <taxon>Flavobacteriaceae</taxon>
        <taxon>Flavobacterium</taxon>
    </lineage>
</organism>
<comment type="caution">
    <text evidence="2">The sequence shown here is derived from an EMBL/GenBank/DDBJ whole genome shotgun (WGS) entry which is preliminary data.</text>
</comment>
<evidence type="ECO:0000313" key="2">
    <source>
        <dbReference type="EMBL" id="MBC5842171.1"/>
    </source>
</evidence>
<keyword evidence="3" id="KW-1185">Reference proteome</keyword>
<feature type="transmembrane region" description="Helical" evidence="1">
    <location>
        <begin position="214"/>
        <end position="236"/>
    </location>
</feature>
<evidence type="ECO:0000313" key="3">
    <source>
        <dbReference type="Proteomes" id="UP000629963"/>
    </source>
</evidence>
<accession>A0ABR7J9G1</accession>
<feature type="transmembrane region" description="Helical" evidence="1">
    <location>
        <begin position="172"/>
        <end position="194"/>
    </location>
</feature>
<dbReference type="Proteomes" id="UP000629963">
    <property type="component" value="Unassembled WGS sequence"/>
</dbReference>